<evidence type="ECO:0000313" key="2">
    <source>
        <dbReference type="Proteomes" id="UP000053638"/>
    </source>
</evidence>
<evidence type="ECO:0000313" key="1">
    <source>
        <dbReference type="EMBL" id="KFQ69275.1"/>
    </source>
</evidence>
<reference evidence="1 2" key="1">
    <citation type="submission" date="2014-04" db="EMBL/GenBank/DDBJ databases">
        <title>Genome evolution of avian class.</title>
        <authorList>
            <person name="Zhang G."/>
            <person name="Li C."/>
        </authorList>
    </citation>
    <scope>NUCLEOTIDE SEQUENCE [LARGE SCALE GENOMIC DNA]</scope>
    <source>
        <strain evidence="1">BGI_N335</strain>
    </source>
</reference>
<feature type="non-terminal residue" evidence="1">
    <location>
        <position position="538"/>
    </location>
</feature>
<dbReference type="AlphaFoldDB" id="A0A091T632"/>
<dbReference type="PhylomeDB" id="A0A091T632"/>
<dbReference type="Proteomes" id="UP000053638">
    <property type="component" value="Unassembled WGS sequence"/>
</dbReference>
<organism evidence="1 2">
    <name type="scientific">Phaethon lepturus</name>
    <name type="common">White-tailed tropicbird</name>
    <dbReference type="NCBI Taxonomy" id="97097"/>
    <lineage>
        <taxon>Eukaryota</taxon>
        <taxon>Metazoa</taxon>
        <taxon>Chordata</taxon>
        <taxon>Craniata</taxon>
        <taxon>Vertebrata</taxon>
        <taxon>Euteleostomi</taxon>
        <taxon>Archelosauria</taxon>
        <taxon>Archosauria</taxon>
        <taxon>Dinosauria</taxon>
        <taxon>Saurischia</taxon>
        <taxon>Theropoda</taxon>
        <taxon>Coelurosauria</taxon>
        <taxon>Aves</taxon>
        <taxon>Neognathae</taxon>
        <taxon>Neoaves</taxon>
        <taxon>Phaethontimorphae</taxon>
        <taxon>Phaethontiformes</taxon>
        <taxon>Phaethontidae</taxon>
        <taxon>Phaethon</taxon>
    </lineage>
</organism>
<accession>A0A091T632</accession>
<feature type="non-terminal residue" evidence="1">
    <location>
        <position position="1"/>
    </location>
</feature>
<dbReference type="EMBL" id="KK437821">
    <property type="protein sequence ID" value="KFQ69275.1"/>
    <property type="molecule type" value="Genomic_DNA"/>
</dbReference>
<dbReference type="InterPro" id="IPR027886">
    <property type="entry name" value="SPMIP4"/>
</dbReference>
<protein>
    <submittedName>
        <fullName evidence="1">Uncharacterized protein C7orf31</fullName>
    </submittedName>
</protein>
<dbReference type="PANTHER" id="PTHR31393:SF2">
    <property type="entry name" value="CHROMOSOME 7 OPEN READING FRAME 31"/>
    <property type="match status" value="1"/>
</dbReference>
<dbReference type="GO" id="GO:0005813">
    <property type="term" value="C:centrosome"/>
    <property type="evidence" value="ECO:0007669"/>
    <property type="project" value="TreeGrafter"/>
</dbReference>
<dbReference type="Pfam" id="PF15093">
    <property type="entry name" value="SPMIP4-like"/>
    <property type="match status" value="1"/>
</dbReference>
<sequence length="538" mass="62302">FPFRYKEFRESFHSCKLPWRAEREHGRIALPVLPEDHKAKDKSPCTFVKGYQHYGSGVDPWPRGLSTEQYCDVTQLKKSDMCMNDELLRKPPDSLAKPLCLPFPTSHPYQTHISRYAMFPNFKSPEDRDTGIDASSHQPFHPNIPTKAFDMVVLRKTRGNPYRHEAVSIPSASQKAALHWPGQHTYFQVEKGQIYYPNPPKIVAPNPTFKELEHNLSPRTTNMLQNTERALGITTYSRDFTGRGPMNPHILDNYYMKAVGRLTGQLGEDVELRAQDIYTNFYLMHWDGAKYFLFQSIKTDSKLPRWQGNNECLGCFAWETPKPFHYLSQVRPLEGRTARLLQGRRPHESILQEQHSSNQKWDVSQEQATLSQTCYQKVHYLDTRPRINKLQKITDTLQTEALCRGQLSERPELESLLKSACSLSYEDFKPRHLDQRTVWENPVNLNKPGLPLDAKSEESRILLHKLWHQEACQSAWRPKDGPRETALPEWIPTCEAPHRQTALLELQHSFSKTAAQKLFHDFVTGETKDLRDNITEGK</sequence>
<gene>
    <name evidence="1" type="ORF">N335_01758</name>
</gene>
<dbReference type="PANTHER" id="PTHR31393">
    <property type="entry name" value="C5ORF31"/>
    <property type="match status" value="1"/>
</dbReference>
<name>A0A091T632_PHALP</name>
<keyword evidence="2" id="KW-1185">Reference proteome</keyword>
<proteinExistence type="predicted"/>